<accession>A0A5B9W780</accession>
<feature type="transmembrane region" description="Helical" evidence="2">
    <location>
        <begin position="42"/>
        <end position="62"/>
    </location>
</feature>
<evidence type="ECO:0000256" key="2">
    <source>
        <dbReference type="SAM" id="Phobius"/>
    </source>
</evidence>
<gene>
    <name evidence="3" type="ORF">OJF2_44280</name>
</gene>
<dbReference type="AlphaFoldDB" id="A0A5B9W780"/>
<evidence type="ECO:0000313" key="3">
    <source>
        <dbReference type="EMBL" id="QEH35871.1"/>
    </source>
</evidence>
<keyword evidence="2" id="KW-1133">Transmembrane helix</keyword>
<dbReference type="KEGG" id="agv:OJF2_44280"/>
<evidence type="ECO:0000256" key="1">
    <source>
        <dbReference type="SAM" id="MobiDB-lite"/>
    </source>
</evidence>
<name>A0A5B9W780_9BACT</name>
<feature type="compositionally biased region" description="Low complexity" evidence="1">
    <location>
        <begin position="73"/>
        <end position="92"/>
    </location>
</feature>
<reference evidence="3 4" key="1">
    <citation type="submission" date="2019-08" db="EMBL/GenBank/DDBJ databases">
        <title>Deep-cultivation of Planctomycetes and their phenomic and genomic characterization uncovers novel biology.</title>
        <authorList>
            <person name="Wiegand S."/>
            <person name="Jogler M."/>
            <person name="Boedeker C."/>
            <person name="Pinto D."/>
            <person name="Vollmers J."/>
            <person name="Rivas-Marin E."/>
            <person name="Kohn T."/>
            <person name="Peeters S.H."/>
            <person name="Heuer A."/>
            <person name="Rast P."/>
            <person name="Oberbeckmann S."/>
            <person name="Bunk B."/>
            <person name="Jeske O."/>
            <person name="Meyerdierks A."/>
            <person name="Storesund J.E."/>
            <person name="Kallscheuer N."/>
            <person name="Luecker S."/>
            <person name="Lage O.M."/>
            <person name="Pohl T."/>
            <person name="Merkel B.J."/>
            <person name="Hornburger P."/>
            <person name="Mueller R.-W."/>
            <person name="Bruemmer F."/>
            <person name="Labrenz M."/>
            <person name="Spormann A.M."/>
            <person name="Op den Camp H."/>
            <person name="Overmann J."/>
            <person name="Amann R."/>
            <person name="Jetten M.S.M."/>
            <person name="Mascher T."/>
            <person name="Medema M.H."/>
            <person name="Devos D.P."/>
            <person name="Kaster A.-K."/>
            <person name="Ovreas L."/>
            <person name="Rohde M."/>
            <person name="Galperin M.Y."/>
            <person name="Jogler C."/>
        </authorList>
    </citation>
    <scope>NUCLEOTIDE SEQUENCE [LARGE SCALE GENOMIC DNA]</scope>
    <source>
        <strain evidence="3 4">OJF2</strain>
    </source>
</reference>
<sequence length="147" mass="15224">MIEPGDPLESELREFRPAATSPALRRGVADRLAIRRRRLRRVALAGGLAAAAGMIAAILVLAPRSGPVGGRIPGVAGPDGSAPAPAPDGDAMPSLRAYRRALARSAGDLDALLARHAGLGLGRGRDIVRVRDLRRPVGDGQILPGEP</sequence>
<keyword evidence="2" id="KW-0472">Membrane</keyword>
<protein>
    <submittedName>
        <fullName evidence="3">Uncharacterized protein</fullName>
    </submittedName>
</protein>
<dbReference type="Proteomes" id="UP000324233">
    <property type="component" value="Chromosome"/>
</dbReference>
<feature type="region of interest" description="Disordered" evidence="1">
    <location>
        <begin position="72"/>
        <end position="92"/>
    </location>
</feature>
<proteinExistence type="predicted"/>
<keyword evidence="4" id="KW-1185">Reference proteome</keyword>
<evidence type="ECO:0000313" key="4">
    <source>
        <dbReference type="Proteomes" id="UP000324233"/>
    </source>
</evidence>
<dbReference type="RefSeq" id="WP_148595615.1">
    <property type="nucleotide sequence ID" value="NZ_CP042997.1"/>
</dbReference>
<keyword evidence="2" id="KW-0812">Transmembrane</keyword>
<organism evidence="3 4">
    <name type="scientific">Aquisphaera giovannonii</name>
    <dbReference type="NCBI Taxonomy" id="406548"/>
    <lineage>
        <taxon>Bacteria</taxon>
        <taxon>Pseudomonadati</taxon>
        <taxon>Planctomycetota</taxon>
        <taxon>Planctomycetia</taxon>
        <taxon>Isosphaerales</taxon>
        <taxon>Isosphaeraceae</taxon>
        <taxon>Aquisphaera</taxon>
    </lineage>
</organism>
<dbReference type="EMBL" id="CP042997">
    <property type="protein sequence ID" value="QEH35871.1"/>
    <property type="molecule type" value="Genomic_DNA"/>
</dbReference>